<gene>
    <name evidence="2" type="ORF">DPMN_097137</name>
</gene>
<reference evidence="2" key="1">
    <citation type="journal article" date="2019" name="bioRxiv">
        <title>The Genome of the Zebra Mussel, Dreissena polymorpha: A Resource for Invasive Species Research.</title>
        <authorList>
            <person name="McCartney M.A."/>
            <person name="Auch B."/>
            <person name="Kono T."/>
            <person name="Mallez S."/>
            <person name="Zhang Y."/>
            <person name="Obille A."/>
            <person name="Becker A."/>
            <person name="Abrahante J.E."/>
            <person name="Garbe J."/>
            <person name="Badalamenti J.P."/>
            <person name="Herman A."/>
            <person name="Mangelson H."/>
            <person name="Liachko I."/>
            <person name="Sullivan S."/>
            <person name="Sone E.D."/>
            <person name="Koren S."/>
            <person name="Silverstein K.A.T."/>
            <person name="Beckman K.B."/>
            <person name="Gohl D.M."/>
        </authorList>
    </citation>
    <scope>NUCLEOTIDE SEQUENCE</scope>
    <source>
        <strain evidence="2">Duluth1</strain>
        <tissue evidence="2">Whole animal</tissue>
    </source>
</reference>
<proteinExistence type="predicted"/>
<dbReference type="PANTHER" id="PTHR47708">
    <property type="match status" value="1"/>
</dbReference>
<protein>
    <recommendedName>
        <fullName evidence="1">Acyclic terpene utilisation N-terminal domain-containing protein</fullName>
    </recommendedName>
</protein>
<dbReference type="PANTHER" id="PTHR47708:SF2">
    <property type="entry name" value="SI:CH73-132F6.5"/>
    <property type="match status" value="1"/>
</dbReference>
<keyword evidence="3" id="KW-1185">Reference proteome</keyword>
<evidence type="ECO:0000259" key="1">
    <source>
        <dbReference type="Pfam" id="PF07287"/>
    </source>
</evidence>
<dbReference type="EMBL" id="JAIWYP010000003">
    <property type="protein sequence ID" value="KAH3854592.1"/>
    <property type="molecule type" value="Genomic_DNA"/>
</dbReference>
<dbReference type="Proteomes" id="UP000828390">
    <property type="component" value="Unassembled WGS sequence"/>
</dbReference>
<dbReference type="AlphaFoldDB" id="A0A9D4LCE6"/>
<comment type="caution">
    <text evidence="2">The sequence shown here is derived from an EMBL/GenBank/DDBJ whole genome shotgun (WGS) entry which is preliminary data.</text>
</comment>
<sequence length="431" mass="45570">MSASWLPEGFHQHASWTPLKRSLPVQAAVGGGVASPTPNPPPFVGGLGTVLGAVETTKACTDGNLNALDDRRYGGIVRGFLIETDGMPTYYVCTNRNTSSISGRHISYGGRLQGDTVRIGCASGFWGDTMTSTPQLLHKGKIDYLVLDYLSEITMSLLAAMKRKDNAAGYTPDFVQTVISPHIKIIQKKGVKVIANAGGVNPTACALALKAICEQANVHLNIAVVSGDDLMDQAADLLNSGVTEMYSGITMPKTVTSINAYFGAGPIARALDLGADIVVTGRCVDSALVLGPLLHKFKWSFDDFERFSQASLAGHLIECGAQVTGGIFTDWHTVPDWSNIGFPIVECAADGSFVVTKPPGTGGLVSKGTVSEQLLYEIGDPACYELPDVNADFSQVTLEEVKGVQDAVFVTGAKGMPPSSKYKASYIVSVT</sequence>
<accession>A0A9D4LCE6</accession>
<feature type="domain" description="Acyclic terpene utilisation N-terminal" evidence="1">
    <location>
        <begin position="117"/>
        <end position="426"/>
    </location>
</feature>
<reference evidence="2" key="2">
    <citation type="submission" date="2020-11" db="EMBL/GenBank/DDBJ databases">
        <authorList>
            <person name="McCartney M.A."/>
            <person name="Auch B."/>
            <person name="Kono T."/>
            <person name="Mallez S."/>
            <person name="Becker A."/>
            <person name="Gohl D.M."/>
            <person name="Silverstein K.A.T."/>
            <person name="Koren S."/>
            <person name="Bechman K.B."/>
            <person name="Herman A."/>
            <person name="Abrahante J.E."/>
            <person name="Garbe J."/>
        </authorList>
    </citation>
    <scope>NUCLEOTIDE SEQUENCE</scope>
    <source>
        <strain evidence="2">Duluth1</strain>
        <tissue evidence="2">Whole animal</tissue>
    </source>
</reference>
<name>A0A9D4LCE6_DREPO</name>
<organism evidence="2 3">
    <name type="scientific">Dreissena polymorpha</name>
    <name type="common">Zebra mussel</name>
    <name type="synonym">Mytilus polymorpha</name>
    <dbReference type="NCBI Taxonomy" id="45954"/>
    <lineage>
        <taxon>Eukaryota</taxon>
        <taxon>Metazoa</taxon>
        <taxon>Spiralia</taxon>
        <taxon>Lophotrochozoa</taxon>
        <taxon>Mollusca</taxon>
        <taxon>Bivalvia</taxon>
        <taxon>Autobranchia</taxon>
        <taxon>Heteroconchia</taxon>
        <taxon>Euheterodonta</taxon>
        <taxon>Imparidentia</taxon>
        <taxon>Neoheterodontei</taxon>
        <taxon>Myida</taxon>
        <taxon>Dreissenoidea</taxon>
        <taxon>Dreissenidae</taxon>
        <taxon>Dreissena</taxon>
    </lineage>
</organism>
<dbReference type="InterPro" id="IPR010839">
    <property type="entry name" value="AtuA_N"/>
</dbReference>
<dbReference type="Pfam" id="PF07287">
    <property type="entry name" value="AtuA"/>
    <property type="match status" value="1"/>
</dbReference>
<evidence type="ECO:0000313" key="3">
    <source>
        <dbReference type="Proteomes" id="UP000828390"/>
    </source>
</evidence>
<evidence type="ECO:0000313" key="2">
    <source>
        <dbReference type="EMBL" id="KAH3854592.1"/>
    </source>
</evidence>